<name>A0A239LXS8_9BACT</name>
<evidence type="ECO:0000313" key="2">
    <source>
        <dbReference type="EMBL" id="SNT35261.1"/>
    </source>
</evidence>
<dbReference type="Proteomes" id="UP000198356">
    <property type="component" value="Unassembled WGS sequence"/>
</dbReference>
<protein>
    <submittedName>
        <fullName evidence="2">Uncharacterized protein</fullName>
    </submittedName>
</protein>
<proteinExistence type="predicted"/>
<keyword evidence="1" id="KW-0472">Membrane</keyword>
<organism evidence="2 3">
    <name type="scientific">Granulicella rosea</name>
    <dbReference type="NCBI Taxonomy" id="474952"/>
    <lineage>
        <taxon>Bacteria</taxon>
        <taxon>Pseudomonadati</taxon>
        <taxon>Acidobacteriota</taxon>
        <taxon>Terriglobia</taxon>
        <taxon>Terriglobales</taxon>
        <taxon>Acidobacteriaceae</taxon>
        <taxon>Granulicella</taxon>
    </lineage>
</organism>
<reference evidence="2 3" key="1">
    <citation type="submission" date="2017-06" db="EMBL/GenBank/DDBJ databases">
        <authorList>
            <person name="Kim H.J."/>
            <person name="Triplett B.A."/>
        </authorList>
    </citation>
    <scope>NUCLEOTIDE SEQUENCE [LARGE SCALE GENOMIC DNA]</scope>
    <source>
        <strain evidence="2 3">DSM 18704</strain>
    </source>
</reference>
<sequence length="437" mass="48453">MQPPETTQYDAQIVMNAVNAAWETWRPETRADRDAVLLELEEVLTSPHFCNSKRYPALLRYIVESTLSDRVEHLKERTLGIEVFQRPPSYDTNTDTVVRYTAGEVRKRLSLYYHEHGRKARIQISLPAGSYVPEFLRAVDEPAEEPAPAPAVHAESETALYLEMVPQFAAAAPIAPVAPAAPVFVLPWLRRRWLAYAVAVLLVLLAGLGWRYHAVTRPTAMDEFWSPILRDHEQTLVLAGGVYFKPTNFSGVQTAGKDVEYPFVSMQQALALAKVSGNLERAGASYQMQPSASTALTDMRERPVVSIGGYNNDWTIRLTQPLRFSFAPTGTARIVDREHPETALARDTSIPYSSADDYALVARFRDRNTDSVVLVLAGLGRNGTEAAAQFVTSPHYMQLLRDQVGGDLAKKNVEVVLKVGVIEGKTGAPAVLSVHVW</sequence>
<accession>A0A239LXS8</accession>
<dbReference type="EMBL" id="FZOU01000008">
    <property type="protein sequence ID" value="SNT35261.1"/>
    <property type="molecule type" value="Genomic_DNA"/>
</dbReference>
<gene>
    <name evidence="2" type="ORF">SAMN05421770_10863</name>
</gene>
<evidence type="ECO:0000313" key="3">
    <source>
        <dbReference type="Proteomes" id="UP000198356"/>
    </source>
</evidence>
<feature type="transmembrane region" description="Helical" evidence="1">
    <location>
        <begin position="193"/>
        <end position="212"/>
    </location>
</feature>
<dbReference type="AlphaFoldDB" id="A0A239LXS8"/>
<evidence type="ECO:0000256" key="1">
    <source>
        <dbReference type="SAM" id="Phobius"/>
    </source>
</evidence>
<keyword evidence="1" id="KW-0812">Transmembrane</keyword>
<keyword evidence="3" id="KW-1185">Reference proteome</keyword>
<keyword evidence="1" id="KW-1133">Transmembrane helix</keyword>